<keyword evidence="2" id="KW-1185">Reference proteome</keyword>
<reference evidence="1" key="1">
    <citation type="submission" date="2023-03" db="EMBL/GenBank/DDBJ databases">
        <title>Massive genome expansion in bonnet fungi (Mycena s.s.) driven by repeated elements and novel gene families across ecological guilds.</title>
        <authorList>
            <consortium name="Lawrence Berkeley National Laboratory"/>
            <person name="Harder C.B."/>
            <person name="Miyauchi S."/>
            <person name="Viragh M."/>
            <person name="Kuo A."/>
            <person name="Thoen E."/>
            <person name="Andreopoulos B."/>
            <person name="Lu D."/>
            <person name="Skrede I."/>
            <person name="Drula E."/>
            <person name="Henrissat B."/>
            <person name="Morin E."/>
            <person name="Kohler A."/>
            <person name="Barry K."/>
            <person name="LaButti K."/>
            <person name="Morin E."/>
            <person name="Salamov A."/>
            <person name="Lipzen A."/>
            <person name="Mereny Z."/>
            <person name="Hegedus B."/>
            <person name="Baldrian P."/>
            <person name="Stursova M."/>
            <person name="Weitz H."/>
            <person name="Taylor A."/>
            <person name="Grigoriev I.V."/>
            <person name="Nagy L.G."/>
            <person name="Martin F."/>
            <person name="Kauserud H."/>
        </authorList>
    </citation>
    <scope>NUCLEOTIDE SEQUENCE</scope>
    <source>
        <strain evidence="1">CBHHK182m</strain>
    </source>
</reference>
<organism evidence="1 2">
    <name type="scientific">Mycena metata</name>
    <dbReference type="NCBI Taxonomy" id="1033252"/>
    <lineage>
        <taxon>Eukaryota</taxon>
        <taxon>Fungi</taxon>
        <taxon>Dikarya</taxon>
        <taxon>Basidiomycota</taxon>
        <taxon>Agaricomycotina</taxon>
        <taxon>Agaricomycetes</taxon>
        <taxon>Agaricomycetidae</taxon>
        <taxon>Agaricales</taxon>
        <taxon>Marasmiineae</taxon>
        <taxon>Mycenaceae</taxon>
        <taxon>Mycena</taxon>
    </lineage>
</organism>
<dbReference type="Proteomes" id="UP001215598">
    <property type="component" value="Unassembled WGS sequence"/>
</dbReference>
<name>A0AAD7MLV1_9AGAR</name>
<dbReference type="AlphaFoldDB" id="A0AAD7MLV1"/>
<accession>A0AAD7MLV1</accession>
<evidence type="ECO:0000313" key="2">
    <source>
        <dbReference type="Proteomes" id="UP001215598"/>
    </source>
</evidence>
<gene>
    <name evidence="1" type="ORF">B0H16DRAFT_1737893</name>
</gene>
<protein>
    <submittedName>
        <fullName evidence="1">Uncharacterized protein</fullName>
    </submittedName>
</protein>
<proteinExistence type="predicted"/>
<evidence type="ECO:0000313" key="1">
    <source>
        <dbReference type="EMBL" id="KAJ7722082.1"/>
    </source>
</evidence>
<dbReference type="EMBL" id="JARKIB010000223">
    <property type="protein sequence ID" value="KAJ7722082.1"/>
    <property type="molecule type" value="Genomic_DNA"/>
</dbReference>
<comment type="caution">
    <text evidence="1">The sequence shown here is derived from an EMBL/GenBank/DDBJ whole genome shotgun (WGS) entry which is preliminary data.</text>
</comment>
<sequence length="176" mass="17878">MAHFPPAASGTDSAVPVAAHPPSGDANAVAAFLSAALANLQGKLLSLQSGVAPQAAVPPTPHQSAPASAALVAPIALPTTPGFRTSGPWIARSLYVVVPTAPLLAIDVPDSAPREDTKWWYCITKGTYIGVTLSHALAVNAVSGVSCSAMKAYPTQAQAIVSFNELLGYNLVVVIA</sequence>